<reference evidence="2" key="1">
    <citation type="journal article" date="2023" name="Nat. Plants">
        <title>Single-cell RNA sequencing provides a high-resolution roadmap for understanding the multicellular compartmentation of specialized metabolism.</title>
        <authorList>
            <person name="Sun S."/>
            <person name="Shen X."/>
            <person name="Li Y."/>
            <person name="Li Y."/>
            <person name="Wang S."/>
            <person name="Li R."/>
            <person name="Zhang H."/>
            <person name="Shen G."/>
            <person name="Guo B."/>
            <person name="Wei J."/>
            <person name="Xu J."/>
            <person name="St-Pierre B."/>
            <person name="Chen S."/>
            <person name="Sun C."/>
        </authorList>
    </citation>
    <scope>NUCLEOTIDE SEQUENCE [LARGE SCALE GENOMIC DNA]</scope>
</reference>
<gene>
    <name evidence="1" type="ORF">M9H77_33029</name>
</gene>
<name>A0ACC0A4K8_CATRO</name>
<protein>
    <submittedName>
        <fullName evidence="1">Uncharacterized protein</fullName>
    </submittedName>
</protein>
<dbReference type="EMBL" id="CM044707">
    <property type="protein sequence ID" value="KAI5655842.1"/>
    <property type="molecule type" value="Genomic_DNA"/>
</dbReference>
<accession>A0ACC0A4K8</accession>
<evidence type="ECO:0000313" key="2">
    <source>
        <dbReference type="Proteomes" id="UP001060085"/>
    </source>
</evidence>
<dbReference type="Proteomes" id="UP001060085">
    <property type="component" value="Linkage Group LG07"/>
</dbReference>
<sequence length="84" mass="8854">MSGAQGAQPPGSFTATDYESKEGGENKTKFDIRSKEDEGGIQIEKHQDKVEDAAGHGGPVFGAGKDEDEKTKKKQDLGVTGTAE</sequence>
<organism evidence="1 2">
    <name type="scientific">Catharanthus roseus</name>
    <name type="common">Madagascar periwinkle</name>
    <name type="synonym">Vinca rosea</name>
    <dbReference type="NCBI Taxonomy" id="4058"/>
    <lineage>
        <taxon>Eukaryota</taxon>
        <taxon>Viridiplantae</taxon>
        <taxon>Streptophyta</taxon>
        <taxon>Embryophyta</taxon>
        <taxon>Tracheophyta</taxon>
        <taxon>Spermatophyta</taxon>
        <taxon>Magnoliopsida</taxon>
        <taxon>eudicotyledons</taxon>
        <taxon>Gunneridae</taxon>
        <taxon>Pentapetalae</taxon>
        <taxon>asterids</taxon>
        <taxon>lamiids</taxon>
        <taxon>Gentianales</taxon>
        <taxon>Apocynaceae</taxon>
        <taxon>Rauvolfioideae</taxon>
        <taxon>Vinceae</taxon>
        <taxon>Catharanthinae</taxon>
        <taxon>Catharanthus</taxon>
    </lineage>
</organism>
<comment type="caution">
    <text evidence="1">The sequence shown here is derived from an EMBL/GenBank/DDBJ whole genome shotgun (WGS) entry which is preliminary data.</text>
</comment>
<proteinExistence type="predicted"/>
<evidence type="ECO:0000313" key="1">
    <source>
        <dbReference type="EMBL" id="KAI5655842.1"/>
    </source>
</evidence>
<keyword evidence="2" id="KW-1185">Reference proteome</keyword>